<dbReference type="AlphaFoldDB" id="A0A323T861"/>
<dbReference type="PROSITE" id="PS50977">
    <property type="entry name" value="HTH_TETR_2"/>
    <property type="match status" value="1"/>
</dbReference>
<reference evidence="6 7" key="1">
    <citation type="submission" date="2017-10" db="EMBL/GenBank/DDBJ databases">
        <title>Bacillus sp. nov., a halophilic bacterium isolated from a Keqin Lake.</title>
        <authorList>
            <person name="Wang H."/>
        </authorList>
    </citation>
    <scope>NUCLEOTIDE SEQUENCE [LARGE SCALE GENOMIC DNA]</scope>
    <source>
        <strain evidence="6 7">KQ-12</strain>
    </source>
</reference>
<dbReference type="OrthoDB" id="153047at2"/>
<evidence type="ECO:0000256" key="3">
    <source>
        <dbReference type="ARBA" id="ARBA00023163"/>
    </source>
</evidence>
<evidence type="ECO:0000313" key="7">
    <source>
        <dbReference type="Proteomes" id="UP000248214"/>
    </source>
</evidence>
<dbReference type="PANTHER" id="PTHR47506:SF1">
    <property type="entry name" value="HTH-TYPE TRANSCRIPTIONAL REGULATOR YJDC"/>
    <property type="match status" value="1"/>
</dbReference>
<organism evidence="6 7">
    <name type="scientific">Salipaludibacillus keqinensis</name>
    <dbReference type="NCBI Taxonomy" id="2045207"/>
    <lineage>
        <taxon>Bacteria</taxon>
        <taxon>Bacillati</taxon>
        <taxon>Bacillota</taxon>
        <taxon>Bacilli</taxon>
        <taxon>Bacillales</taxon>
        <taxon>Bacillaceae</taxon>
    </lineage>
</organism>
<dbReference type="InterPro" id="IPR009057">
    <property type="entry name" value="Homeodomain-like_sf"/>
</dbReference>
<dbReference type="Proteomes" id="UP000248214">
    <property type="component" value="Unassembled WGS sequence"/>
</dbReference>
<sequence length="185" mass="21760">MSRKKTIDQAQLFHETEQLILESGYAGFHFKALSEKMGVARSTIYNYYTKKEELITAYMVHLLEKVVENMGQAEMEEQPVKYLIHLWSRYAHMHQMLQIMPYIDQHATPQVQENIKKMFAMFTEMKLKIERTLVKGQERGELRTDIQMKTMVGLVMATIQVPINHTSQSQWVEEVYQLLMTGLKN</sequence>
<dbReference type="GO" id="GO:0003677">
    <property type="term" value="F:DNA binding"/>
    <property type="evidence" value="ECO:0007669"/>
    <property type="project" value="UniProtKB-UniRule"/>
</dbReference>
<feature type="domain" description="HTH tetR-type" evidence="5">
    <location>
        <begin position="6"/>
        <end position="66"/>
    </location>
</feature>
<dbReference type="SUPFAM" id="SSF46689">
    <property type="entry name" value="Homeodomain-like"/>
    <property type="match status" value="1"/>
</dbReference>
<comment type="caution">
    <text evidence="6">The sequence shown here is derived from an EMBL/GenBank/DDBJ whole genome shotgun (WGS) entry which is preliminary data.</text>
</comment>
<proteinExistence type="predicted"/>
<dbReference type="InterPro" id="IPR001647">
    <property type="entry name" value="HTH_TetR"/>
</dbReference>
<gene>
    <name evidence="6" type="ORF">CR194_17770</name>
</gene>
<name>A0A323T861_9BACI</name>
<keyword evidence="2 4" id="KW-0238">DNA-binding</keyword>
<keyword evidence="7" id="KW-1185">Reference proteome</keyword>
<dbReference type="PANTHER" id="PTHR47506">
    <property type="entry name" value="TRANSCRIPTIONAL REGULATORY PROTEIN"/>
    <property type="match status" value="1"/>
</dbReference>
<dbReference type="InterPro" id="IPR036271">
    <property type="entry name" value="Tet_transcr_reg_TetR-rel_C_sf"/>
</dbReference>
<protein>
    <recommendedName>
        <fullName evidence="5">HTH tetR-type domain-containing protein</fullName>
    </recommendedName>
</protein>
<evidence type="ECO:0000256" key="1">
    <source>
        <dbReference type="ARBA" id="ARBA00023015"/>
    </source>
</evidence>
<dbReference type="Gene3D" id="1.10.357.10">
    <property type="entry name" value="Tetracycline Repressor, domain 2"/>
    <property type="match status" value="1"/>
</dbReference>
<evidence type="ECO:0000256" key="4">
    <source>
        <dbReference type="PROSITE-ProRule" id="PRU00335"/>
    </source>
</evidence>
<dbReference type="PRINTS" id="PR00455">
    <property type="entry name" value="HTHTETR"/>
</dbReference>
<dbReference type="EMBL" id="PDOD01000005">
    <property type="protein sequence ID" value="PYZ92042.1"/>
    <property type="molecule type" value="Genomic_DNA"/>
</dbReference>
<evidence type="ECO:0000313" key="6">
    <source>
        <dbReference type="EMBL" id="PYZ92042.1"/>
    </source>
</evidence>
<keyword evidence="3" id="KW-0804">Transcription</keyword>
<accession>A0A323T861</accession>
<dbReference type="RefSeq" id="WP_110611562.1">
    <property type="nucleotide sequence ID" value="NZ_PDOD01000005.1"/>
</dbReference>
<keyword evidence="1" id="KW-0805">Transcription regulation</keyword>
<dbReference type="SUPFAM" id="SSF48498">
    <property type="entry name" value="Tetracyclin repressor-like, C-terminal domain"/>
    <property type="match status" value="1"/>
</dbReference>
<evidence type="ECO:0000256" key="2">
    <source>
        <dbReference type="ARBA" id="ARBA00023125"/>
    </source>
</evidence>
<dbReference type="Pfam" id="PF00440">
    <property type="entry name" value="TetR_N"/>
    <property type="match status" value="1"/>
</dbReference>
<evidence type="ECO:0000259" key="5">
    <source>
        <dbReference type="PROSITE" id="PS50977"/>
    </source>
</evidence>
<feature type="DNA-binding region" description="H-T-H motif" evidence="4">
    <location>
        <begin position="29"/>
        <end position="48"/>
    </location>
</feature>